<dbReference type="EMBL" id="JABBWK010000098">
    <property type="protein sequence ID" value="KAG1893490.1"/>
    <property type="molecule type" value="Genomic_DNA"/>
</dbReference>
<dbReference type="GeneID" id="64660061"/>
<feature type="region of interest" description="Disordered" evidence="1">
    <location>
        <begin position="74"/>
        <end position="107"/>
    </location>
</feature>
<dbReference type="AlphaFoldDB" id="A0AAD4HDD6"/>
<feature type="compositionally biased region" description="Low complexity" evidence="1">
    <location>
        <begin position="89"/>
        <end position="107"/>
    </location>
</feature>
<keyword evidence="3" id="KW-1185">Reference proteome</keyword>
<dbReference type="Proteomes" id="UP001195769">
    <property type="component" value="Unassembled WGS sequence"/>
</dbReference>
<evidence type="ECO:0000313" key="3">
    <source>
        <dbReference type="Proteomes" id="UP001195769"/>
    </source>
</evidence>
<dbReference type="Gene3D" id="3.90.190.10">
    <property type="entry name" value="Protein tyrosine phosphatase superfamily"/>
    <property type="match status" value="1"/>
</dbReference>
<comment type="caution">
    <text evidence="2">The sequence shown here is derived from an EMBL/GenBank/DDBJ whole genome shotgun (WGS) entry which is preliminary data.</text>
</comment>
<gene>
    <name evidence="2" type="ORF">F5891DRAFT_1176441</name>
</gene>
<organism evidence="2 3">
    <name type="scientific">Suillus fuscotomentosus</name>
    <dbReference type="NCBI Taxonomy" id="1912939"/>
    <lineage>
        <taxon>Eukaryota</taxon>
        <taxon>Fungi</taxon>
        <taxon>Dikarya</taxon>
        <taxon>Basidiomycota</taxon>
        <taxon>Agaricomycotina</taxon>
        <taxon>Agaricomycetes</taxon>
        <taxon>Agaricomycetidae</taxon>
        <taxon>Boletales</taxon>
        <taxon>Suillineae</taxon>
        <taxon>Suillaceae</taxon>
        <taxon>Suillus</taxon>
    </lineage>
</organism>
<evidence type="ECO:0000313" key="2">
    <source>
        <dbReference type="EMBL" id="KAG1893490.1"/>
    </source>
</evidence>
<dbReference type="RefSeq" id="XP_041219066.1">
    <property type="nucleotide sequence ID" value="XM_041365763.1"/>
</dbReference>
<evidence type="ECO:0000256" key="1">
    <source>
        <dbReference type="SAM" id="MobiDB-lite"/>
    </source>
</evidence>
<dbReference type="InterPro" id="IPR029021">
    <property type="entry name" value="Prot-tyrosine_phosphatase-like"/>
</dbReference>
<accession>A0AAD4HDD6</accession>
<name>A0AAD4HDD6_9AGAM</name>
<reference evidence="2" key="1">
    <citation type="journal article" date="2020" name="New Phytol.">
        <title>Comparative genomics reveals dynamic genome evolution in host specialist ectomycorrhizal fungi.</title>
        <authorList>
            <person name="Lofgren L.A."/>
            <person name="Nguyen N.H."/>
            <person name="Vilgalys R."/>
            <person name="Ruytinx J."/>
            <person name="Liao H.L."/>
            <person name="Branco S."/>
            <person name="Kuo A."/>
            <person name="LaButti K."/>
            <person name="Lipzen A."/>
            <person name="Andreopoulos W."/>
            <person name="Pangilinan J."/>
            <person name="Riley R."/>
            <person name="Hundley H."/>
            <person name="Na H."/>
            <person name="Barry K."/>
            <person name="Grigoriev I.V."/>
            <person name="Stajich J.E."/>
            <person name="Kennedy P.G."/>
        </authorList>
    </citation>
    <scope>NUCLEOTIDE SEQUENCE</scope>
    <source>
        <strain evidence="2">FC203</strain>
    </source>
</reference>
<sequence length="287" mass="31423">MHSVAEALVLASIRCPRILFPHKCHPHLFPKAYHILASPSRRLPSPLIFHIPGFCTLHRITDYAQHIPSTTSSTSLTISRKAHSRRSSRSPLLPSIPAHSSSSSQPILHTPPLPIPSAFINQPPQSIIEALQVAIDTRLTTLATKTRPSLPTKVRVVSDDLASNQSLSAQRGSSALPKVVLPSMLDFLNSSEREQLAFSAASQNAKTRASSTLLRLTSNIHGTKCCFKTGNLMLSSCPGRKVRFAGQVRGRSAVCRDLDTDLRRISQVRARYIVCCLADEELDFLGI</sequence>
<protein>
    <submittedName>
        <fullName evidence="2">Uncharacterized protein</fullName>
    </submittedName>
</protein>
<proteinExistence type="predicted"/>